<dbReference type="InterPro" id="IPR036388">
    <property type="entry name" value="WH-like_DNA-bd_sf"/>
</dbReference>
<dbReference type="PANTHER" id="PTHR30537:SF26">
    <property type="entry name" value="GLYCINE CLEAVAGE SYSTEM TRANSCRIPTIONAL ACTIVATOR"/>
    <property type="match status" value="1"/>
</dbReference>
<dbReference type="GO" id="GO:0006351">
    <property type="term" value="P:DNA-templated transcription"/>
    <property type="evidence" value="ECO:0007669"/>
    <property type="project" value="TreeGrafter"/>
</dbReference>
<evidence type="ECO:0000256" key="3">
    <source>
        <dbReference type="ARBA" id="ARBA00023125"/>
    </source>
</evidence>
<evidence type="ECO:0000256" key="2">
    <source>
        <dbReference type="ARBA" id="ARBA00023015"/>
    </source>
</evidence>
<evidence type="ECO:0000256" key="1">
    <source>
        <dbReference type="ARBA" id="ARBA00009437"/>
    </source>
</evidence>
<name>A0A1H4P3C4_9PSED</name>
<accession>A0A1H4P3C4</accession>
<dbReference type="GO" id="GO:0043565">
    <property type="term" value="F:sequence-specific DNA binding"/>
    <property type="evidence" value="ECO:0007669"/>
    <property type="project" value="TreeGrafter"/>
</dbReference>
<evidence type="ECO:0000313" key="6">
    <source>
        <dbReference type="EMBL" id="SEC01869.1"/>
    </source>
</evidence>
<dbReference type="InterPro" id="IPR058163">
    <property type="entry name" value="LysR-type_TF_proteobact-type"/>
</dbReference>
<dbReference type="PRINTS" id="PR00039">
    <property type="entry name" value="HTHLYSR"/>
</dbReference>
<dbReference type="Proteomes" id="UP000198982">
    <property type="component" value="Unassembled WGS sequence"/>
</dbReference>
<dbReference type="Gene3D" id="1.10.10.10">
    <property type="entry name" value="Winged helix-like DNA-binding domain superfamily/Winged helix DNA-binding domain"/>
    <property type="match status" value="1"/>
</dbReference>
<dbReference type="SUPFAM" id="SSF46785">
    <property type="entry name" value="Winged helix' DNA-binding domain"/>
    <property type="match status" value="1"/>
</dbReference>
<dbReference type="PROSITE" id="PS50931">
    <property type="entry name" value="HTH_LYSR"/>
    <property type="match status" value="1"/>
</dbReference>
<evidence type="ECO:0000256" key="4">
    <source>
        <dbReference type="ARBA" id="ARBA00023163"/>
    </source>
</evidence>
<keyword evidence="3" id="KW-0238">DNA-binding</keyword>
<keyword evidence="4" id="KW-0804">Transcription</keyword>
<reference evidence="7" key="1">
    <citation type="submission" date="2016-10" db="EMBL/GenBank/DDBJ databases">
        <authorList>
            <person name="Varghese N."/>
            <person name="Submissions S."/>
        </authorList>
    </citation>
    <scope>NUCLEOTIDE SEQUENCE [LARGE SCALE GENOMIC DNA]</scope>
    <source>
        <strain evidence="7">DSM 9751</strain>
    </source>
</reference>
<keyword evidence="7" id="KW-1185">Reference proteome</keyword>
<keyword evidence="2" id="KW-0805">Transcription regulation</keyword>
<dbReference type="InterPro" id="IPR036390">
    <property type="entry name" value="WH_DNA-bd_sf"/>
</dbReference>
<dbReference type="SUPFAM" id="SSF53850">
    <property type="entry name" value="Periplasmic binding protein-like II"/>
    <property type="match status" value="1"/>
</dbReference>
<sequence length="326" mass="36594">MLCALCSRYRETVVKRKMPALNALKAFEVAGSTGSFTRAAELLNVTQSAVSRQVRQLEEQLGESLLQRRHHHLELTSAGRVLLRALHQSFDKIELTLRGIAQKSHTNRLHLNAPPTFASRWLLPRLGRLREQHPELELSLTTRLQDSLAETATLDCAIRFGNGEWDGLDSSLLFQERHIAVCAPSLLARESTDQGIDLGRMTLLHVLAREDQRYLTWKHWLDAARISGVDTQGGYEFDLLDLAIHAATDGLGITIADWHMVAAELAAGQLTQVHNVHVEGHQSYWLVTRPAQAPLPQLQVFGQWLQEEVWLAQRQLEPSTASRPLG</sequence>
<dbReference type="Pfam" id="PF03466">
    <property type="entry name" value="LysR_substrate"/>
    <property type="match status" value="1"/>
</dbReference>
<dbReference type="InterPro" id="IPR005119">
    <property type="entry name" value="LysR_subst-bd"/>
</dbReference>
<dbReference type="PANTHER" id="PTHR30537">
    <property type="entry name" value="HTH-TYPE TRANSCRIPTIONAL REGULATOR"/>
    <property type="match status" value="1"/>
</dbReference>
<evidence type="ECO:0000313" key="7">
    <source>
        <dbReference type="Proteomes" id="UP000198982"/>
    </source>
</evidence>
<dbReference type="InterPro" id="IPR000847">
    <property type="entry name" value="LysR_HTH_N"/>
</dbReference>
<dbReference type="CDD" id="cd08432">
    <property type="entry name" value="PBP2_GcdR_TrpI_HvrB_AmpR_like"/>
    <property type="match status" value="1"/>
</dbReference>
<dbReference type="EMBL" id="FNTJ01000001">
    <property type="protein sequence ID" value="SEC01869.1"/>
    <property type="molecule type" value="Genomic_DNA"/>
</dbReference>
<dbReference type="GO" id="GO:0003700">
    <property type="term" value="F:DNA-binding transcription factor activity"/>
    <property type="evidence" value="ECO:0007669"/>
    <property type="project" value="InterPro"/>
</dbReference>
<comment type="similarity">
    <text evidence="1">Belongs to the LysR transcriptional regulatory family.</text>
</comment>
<organism evidence="6 7">
    <name type="scientific">Pseudomonas saponiphila</name>
    <dbReference type="NCBI Taxonomy" id="556534"/>
    <lineage>
        <taxon>Bacteria</taxon>
        <taxon>Pseudomonadati</taxon>
        <taxon>Pseudomonadota</taxon>
        <taxon>Gammaproteobacteria</taxon>
        <taxon>Pseudomonadales</taxon>
        <taxon>Pseudomonadaceae</taxon>
        <taxon>Pseudomonas</taxon>
    </lineage>
</organism>
<gene>
    <name evidence="6" type="ORF">SAMN05216178_3129</name>
</gene>
<dbReference type="Gene3D" id="3.40.190.10">
    <property type="entry name" value="Periplasmic binding protein-like II"/>
    <property type="match status" value="2"/>
</dbReference>
<evidence type="ECO:0000259" key="5">
    <source>
        <dbReference type="PROSITE" id="PS50931"/>
    </source>
</evidence>
<dbReference type="FunFam" id="1.10.10.10:FF:000001">
    <property type="entry name" value="LysR family transcriptional regulator"/>
    <property type="match status" value="1"/>
</dbReference>
<proteinExistence type="inferred from homology"/>
<dbReference type="Pfam" id="PF00126">
    <property type="entry name" value="HTH_1"/>
    <property type="match status" value="1"/>
</dbReference>
<protein>
    <submittedName>
        <fullName evidence="6">Transcriptional regulator, LysR family</fullName>
    </submittedName>
</protein>
<feature type="domain" description="HTH lysR-type" evidence="5">
    <location>
        <begin position="19"/>
        <end position="76"/>
    </location>
</feature>
<dbReference type="AlphaFoldDB" id="A0A1H4P3C4"/>